<evidence type="ECO:0000313" key="4">
    <source>
        <dbReference type="Proteomes" id="UP000032748"/>
    </source>
</evidence>
<feature type="compositionally biased region" description="Low complexity" evidence="1">
    <location>
        <begin position="150"/>
        <end position="174"/>
    </location>
</feature>
<dbReference type="EMBL" id="CP011110">
    <property type="protein sequence ID" value="AKA22107.1"/>
    <property type="molecule type" value="Genomic_DNA"/>
</dbReference>
<name>A0A0D5XTR3_9PSED</name>
<feature type="region of interest" description="Disordered" evidence="1">
    <location>
        <begin position="145"/>
        <end position="174"/>
    </location>
</feature>
<feature type="compositionally biased region" description="Polar residues" evidence="1">
    <location>
        <begin position="65"/>
        <end position="74"/>
    </location>
</feature>
<evidence type="ECO:0000313" key="3">
    <source>
        <dbReference type="EMBL" id="AKA22107.1"/>
    </source>
</evidence>
<protein>
    <recommendedName>
        <fullName evidence="5">Hydrolase or acyltransferase</fullName>
    </recommendedName>
</protein>
<sequence>MPLVHRSALPALCLSLILPCAFSVQAADPEPTATDPAATEKPAERQPLPERSQEDAAALERVLPSSEQQSLQAGSESFLALWKPANTSDPKGAVIIIPGAGETADWPQAIAPLRNRLPDADWSSLSLTLPDLQSDAAQPRIVEAEPAPAPADTSSKDAATAAPKPIEQAAGGEAEIADRAVVESSEEQAKADTARIFARIDAAVTYAQQQNARSIVLLGHGSGAYWAARYLSEKQPPEIHKLVMVAAQTPAIGTPGLAELTPTLKLATADFFYKDSAQARKSALERLQASKRQKNSNFTQISLSALPGNGKAENEQLFRRVRGWLSPQAQD</sequence>
<accession>A0A0D5XTR3</accession>
<evidence type="ECO:0000256" key="2">
    <source>
        <dbReference type="SAM" id="SignalP"/>
    </source>
</evidence>
<feature type="signal peptide" evidence="2">
    <location>
        <begin position="1"/>
        <end position="26"/>
    </location>
</feature>
<dbReference type="Pfam" id="PF12048">
    <property type="entry name" value="DUF3530"/>
    <property type="match status" value="1"/>
</dbReference>
<feature type="compositionally biased region" description="Low complexity" evidence="1">
    <location>
        <begin position="28"/>
        <end position="40"/>
    </location>
</feature>
<dbReference type="PATRIC" id="fig|587753.10.peg.653"/>
<dbReference type="InterPro" id="IPR029058">
    <property type="entry name" value="AB_hydrolase_fold"/>
</dbReference>
<dbReference type="SUPFAM" id="SSF53474">
    <property type="entry name" value="alpha/beta-Hydrolases"/>
    <property type="match status" value="1"/>
</dbReference>
<dbReference type="OrthoDB" id="6193602at2"/>
<dbReference type="Proteomes" id="UP000032748">
    <property type="component" value="Chromosome"/>
</dbReference>
<dbReference type="InterPro" id="IPR022529">
    <property type="entry name" value="DUF3530"/>
</dbReference>
<dbReference type="KEGG" id="pcz:PCL1606_06520"/>
<proteinExistence type="predicted"/>
<dbReference type="RefSeq" id="WP_045881062.1">
    <property type="nucleotide sequence ID" value="NZ_CP011110.1"/>
</dbReference>
<dbReference type="Gene3D" id="3.40.50.1820">
    <property type="entry name" value="alpha/beta hydrolase"/>
    <property type="match status" value="1"/>
</dbReference>
<reference evidence="3 4" key="1">
    <citation type="journal article" date="2015" name="Mol. Plant Microbe Interact.">
        <title>Comparative Genomic Analysis of Pseudomonas chlororaphis PCL1606 Reveals New Insight into Antifungal Compounds Involved in Biocontrol.</title>
        <authorList>
            <person name="Calderon C.E."/>
            <person name="Ramos C."/>
            <person name="de Vicente A."/>
            <person name="Cazorla F.M."/>
        </authorList>
    </citation>
    <scope>NUCLEOTIDE SEQUENCE [LARGE SCALE GENOMIC DNA]</scope>
    <source>
        <strain evidence="3 4">PCL1606</strain>
    </source>
</reference>
<feature type="chain" id="PRO_5002299245" description="Hydrolase or acyltransferase" evidence="2">
    <location>
        <begin position="27"/>
        <end position="331"/>
    </location>
</feature>
<feature type="region of interest" description="Disordered" evidence="1">
    <location>
        <begin position="290"/>
        <end position="309"/>
    </location>
</feature>
<dbReference type="AlphaFoldDB" id="A0A0D5XTR3"/>
<keyword evidence="2" id="KW-0732">Signal</keyword>
<organism evidence="3 4">
    <name type="scientific">Pseudomonas chlororaphis</name>
    <dbReference type="NCBI Taxonomy" id="587753"/>
    <lineage>
        <taxon>Bacteria</taxon>
        <taxon>Pseudomonadati</taxon>
        <taxon>Pseudomonadota</taxon>
        <taxon>Gammaproteobacteria</taxon>
        <taxon>Pseudomonadales</taxon>
        <taxon>Pseudomonadaceae</taxon>
        <taxon>Pseudomonas</taxon>
    </lineage>
</organism>
<evidence type="ECO:0008006" key="5">
    <source>
        <dbReference type="Google" id="ProtNLM"/>
    </source>
</evidence>
<evidence type="ECO:0000256" key="1">
    <source>
        <dbReference type="SAM" id="MobiDB-lite"/>
    </source>
</evidence>
<feature type="region of interest" description="Disordered" evidence="1">
    <location>
        <begin position="28"/>
        <end position="74"/>
    </location>
</feature>
<feature type="compositionally biased region" description="Basic and acidic residues" evidence="1">
    <location>
        <begin position="41"/>
        <end position="54"/>
    </location>
</feature>
<gene>
    <name evidence="3" type="ORF">PCL1606_06520</name>
</gene>